<proteinExistence type="predicted"/>
<accession>A0A0F9NJ24</accession>
<name>A0A0F9NJ24_9ZZZZ</name>
<reference evidence="1" key="1">
    <citation type="journal article" date="2015" name="Nature">
        <title>Complex archaea that bridge the gap between prokaryotes and eukaryotes.</title>
        <authorList>
            <person name="Spang A."/>
            <person name="Saw J.H."/>
            <person name="Jorgensen S.L."/>
            <person name="Zaremba-Niedzwiedzka K."/>
            <person name="Martijn J."/>
            <person name="Lind A.E."/>
            <person name="van Eijk R."/>
            <person name="Schleper C."/>
            <person name="Guy L."/>
            <person name="Ettema T.J."/>
        </authorList>
    </citation>
    <scope>NUCLEOTIDE SEQUENCE</scope>
</reference>
<comment type="caution">
    <text evidence="1">The sequence shown here is derived from an EMBL/GenBank/DDBJ whole genome shotgun (WGS) entry which is preliminary data.</text>
</comment>
<dbReference type="EMBL" id="LAZR01006910">
    <property type="protein sequence ID" value="KKM88815.1"/>
    <property type="molecule type" value="Genomic_DNA"/>
</dbReference>
<dbReference type="AlphaFoldDB" id="A0A0F9NJ24"/>
<sequence>MTKTRFYGDGGTIHSTTHLDIETHNGEVVAVWFRCQTLPFKQTNVDKSRAESMVDAYEEHTSPEIHGLTLID</sequence>
<gene>
    <name evidence="1" type="ORF">LCGC14_1254980</name>
</gene>
<protein>
    <submittedName>
        <fullName evidence="1">Uncharacterized protein</fullName>
    </submittedName>
</protein>
<evidence type="ECO:0000313" key="1">
    <source>
        <dbReference type="EMBL" id="KKM88815.1"/>
    </source>
</evidence>
<organism evidence="1">
    <name type="scientific">marine sediment metagenome</name>
    <dbReference type="NCBI Taxonomy" id="412755"/>
    <lineage>
        <taxon>unclassified sequences</taxon>
        <taxon>metagenomes</taxon>
        <taxon>ecological metagenomes</taxon>
    </lineage>
</organism>